<protein>
    <recommendedName>
        <fullName evidence="3 9">DNA repair protein RecN</fullName>
    </recommendedName>
    <alternativeName>
        <fullName evidence="8 9">Recombination protein N</fullName>
    </alternativeName>
</protein>
<keyword evidence="4" id="KW-0547">Nucleotide-binding</keyword>
<proteinExistence type="inferred from homology"/>
<dbReference type="InterPro" id="IPR027417">
    <property type="entry name" value="P-loop_NTPase"/>
</dbReference>
<evidence type="ECO:0000256" key="9">
    <source>
        <dbReference type="PIRNR" id="PIRNR003128"/>
    </source>
</evidence>
<reference evidence="11 12" key="1">
    <citation type="journal article" date="2024" name="Int. J. Syst. Evol. Microbiol.">
        <title>Clostridium omnivorum sp. nov., isolated from anoxic soil under the treatment of reductive soil disinfestation.</title>
        <authorList>
            <person name="Ueki A."/>
            <person name="Tonouchi A."/>
            <person name="Kaku N."/>
            <person name="Honma S."/>
            <person name="Ueki K."/>
        </authorList>
    </citation>
    <scope>NUCLEOTIDE SEQUENCE [LARGE SCALE GENOMIC DNA]</scope>
    <source>
        <strain evidence="11 12">E14</strain>
    </source>
</reference>
<evidence type="ECO:0000259" key="10">
    <source>
        <dbReference type="Pfam" id="PF02463"/>
    </source>
</evidence>
<evidence type="ECO:0000256" key="4">
    <source>
        <dbReference type="ARBA" id="ARBA00022741"/>
    </source>
</evidence>
<keyword evidence="5 9" id="KW-0227">DNA damage</keyword>
<dbReference type="SUPFAM" id="SSF52540">
    <property type="entry name" value="P-loop containing nucleoside triphosphate hydrolases"/>
    <property type="match status" value="2"/>
</dbReference>
<organism evidence="11 12">
    <name type="scientific">Clostridium omnivorum</name>
    <dbReference type="NCBI Taxonomy" id="1604902"/>
    <lineage>
        <taxon>Bacteria</taxon>
        <taxon>Bacillati</taxon>
        <taxon>Bacillota</taxon>
        <taxon>Clostridia</taxon>
        <taxon>Eubacteriales</taxon>
        <taxon>Clostridiaceae</taxon>
        <taxon>Clostridium</taxon>
    </lineage>
</organism>
<sequence>MLLQLNITNFALIENLSISFEQGFNVLSGETGAGKSILIDAINFVLGEKFNKDLIRTGEEKTFVEAIFTIENQKTRDVLNSLDIEYDDLIIISREAFQSGKTIAKVNGKSLVLSNIKLISSTLLDIHGQHENQNLLEISNHINYLDYYGGKAIDNQLLEYRVGYRRYVEIISEIERLSGHSGENEKLVDFYKYQIDEINAAKLKVDEDIELEKRFSILNNAEKISNILESCYVDLFSGDDNVHSVYDRLSYSIRELRSIEKHMDKVVDIANSFEEMFYNLEENAKELRHLKDNISYDEEELNYINSRMYQITNLKKKYGKSIEDILNYKEKIEKQYSELVNKSEIIEKYKAEKEKVLDSLRLKTSKLHKLRNEIALELEAKIKKELDYVGLEKSTFKISITLLDDFNENGSDKVQFLISTNPGEPLKSMEKIVSGGELSRIMLALKTVFVNKDRIPSVIFDEIDTGISGRIAQSVAEKMYLISCSHQVFCVTHLPQIACMSDVHYLIAKSVEQNKTYTSIDKLNLSKKEMEIARMIGGSEVTRLTLEHAKEMIELADIKKNSLKSAK</sequence>
<evidence type="ECO:0000313" key="12">
    <source>
        <dbReference type="Proteomes" id="UP001208567"/>
    </source>
</evidence>
<dbReference type="PANTHER" id="PTHR11059">
    <property type="entry name" value="DNA REPAIR PROTEIN RECN"/>
    <property type="match status" value="1"/>
</dbReference>
<dbReference type="PANTHER" id="PTHR11059:SF0">
    <property type="entry name" value="DNA REPAIR PROTEIN RECN"/>
    <property type="match status" value="1"/>
</dbReference>
<dbReference type="CDD" id="cd03241">
    <property type="entry name" value="ABC_RecN"/>
    <property type="match status" value="2"/>
</dbReference>
<evidence type="ECO:0000256" key="7">
    <source>
        <dbReference type="ARBA" id="ARBA00023204"/>
    </source>
</evidence>
<evidence type="ECO:0000256" key="8">
    <source>
        <dbReference type="ARBA" id="ARBA00033408"/>
    </source>
</evidence>
<dbReference type="Proteomes" id="UP001208567">
    <property type="component" value="Unassembled WGS sequence"/>
</dbReference>
<evidence type="ECO:0000313" key="11">
    <source>
        <dbReference type="EMBL" id="GLC32441.1"/>
    </source>
</evidence>
<keyword evidence="7 9" id="KW-0234">DNA repair</keyword>
<comment type="function">
    <text evidence="1 9">May be involved in recombinational repair of damaged DNA.</text>
</comment>
<evidence type="ECO:0000256" key="6">
    <source>
        <dbReference type="ARBA" id="ARBA00022840"/>
    </source>
</evidence>
<dbReference type="InterPro" id="IPR003395">
    <property type="entry name" value="RecF/RecN/SMC_N"/>
</dbReference>
<dbReference type="Gene3D" id="3.40.50.300">
    <property type="entry name" value="P-loop containing nucleotide triphosphate hydrolases"/>
    <property type="match status" value="2"/>
</dbReference>
<dbReference type="RefSeq" id="WP_264851747.1">
    <property type="nucleotide sequence ID" value="NZ_BRXR01000001.1"/>
</dbReference>
<evidence type="ECO:0000256" key="2">
    <source>
        <dbReference type="ARBA" id="ARBA00009441"/>
    </source>
</evidence>
<keyword evidence="12" id="KW-1185">Reference proteome</keyword>
<dbReference type="NCBIfam" id="TIGR00634">
    <property type="entry name" value="recN"/>
    <property type="match status" value="1"/>
</dbReference>
<dbReference type="EMBL" id="BRXR01000001">
    <property type="protein sequence ID" value="GLC32441.1"/>
    <property type="molecule type" value="Genomic_DNA"/>
</dbReference>
<feature type="domain" description="RecF/RecN/SMC N-terminal" evidence="10">
    <location>
        <begin position="2"/>
        <end position="507"/>
    </location>
</feature>
<dbReference type="InterPro" id="IPR004604">
    <property type="entry name" value="DNA_recomb/repair_RecN"/>
</dbReference>
<keyword evidence="6" id="KW-0067">ATP-binding</keyword>
<evidence type="ECO:0000256" key="1">
    <source>
        <dbReference type="ARBA" id="ARBA00003618"/>
    </source>
</evidence>
<dbReference type="Pfam" id="PF02463">
    <property type="entry name" value="SMC_N"/>
    <property type="match status" value="1"/>
</dbReference>
<gene>
    <name evidence="11" type="primary">recN</name>
    <name evidence="11" type="ORF">bsdE14_38510</name>
</gene>
<accession>A0ABQ5NB69</accession>
<evidence type="ECO:0000256" key="5">
    <source>
        <dbReference type="ARBA" id="ARBA00022763"/>
    </source>
</evidence>
<evidence type="ECO:0000256" key="3">
    <source>
        <dbReference type="ARBA" id="ARBA00021315"/>
    </source>
</evidence>
<comment type="caution">
    <text evidence="11">The sequence shown here is derived from an EMBL/GenBank/DDBJ whole genome shotgun (WGS) entry which is preliminary data.</text>
</comment>
<name>A0ABQ5NB69_9CLOT</name>
<dbReference type="PIRSF" id="PIRSF003128">
    <property type="entry name" value="RecN"/>
    <property type="match status" value="1"/>
</dbReference>
<comment type="similarity">
    <text evidence="2 9">Belongs to the RecN family.</text>
</comment>